<evidence type="ECO:0000313" key="2">
    <source>
        <dbReference type="EMBL" id="REE03523.1"/>
    </source>
</evidence>
<comment type="caution">
    <text evidence="2">The sequence shown here is derived from an EMBL/GenBank/DDBJ whole genome shotgun (WGS) entry which is preliminary data.</text>
</comment>
<dbReference type="PROSITE" id="PS51318">
    <property type="entry name" value="TAT"/>
    <property type="match status" value="1"/>
</dbReference>
<dbReference type="AlphaFoldDB" id="A0A3D9LEE8"/>
<proteinExistence type="predicted"/>
<accession>A0A3D9LEE8</accession>
<dbReference type="EMBL" id="QREH01000001">
    <property type="protein sequence ID" value="REE03523.1"/>
    <property type="molecule type" value="Genomic_DNA"/>
</dbReference>
<sequence>MNRRTLLTTLAGLTAVATIGQPLPAHAARPLRVLVATNEPWGTYHLGALLDEAANAQPVDRWQIALVAPDRSNIASTDTTPVVTPEEAPDWGADLLVVNGATTWPTTVVQRLSELPVVASSLAYFNPIEEPGAATIRPRLVAMTAGSSAEAGVFAAHFGVSADRVQVVGNPGLDDMPPYGPEPATVLMATSVTHSSETGGSSPGAQVLLDSAAALAA</sequence>
<reference evidence="2 3" key="1">
    <citation type="submission" date="2018-07" db="EMBL/GenBank/DDBJ databases">
        <title>Sequencing the genomes of 1000 actinobacteria strains.</title>
        <authorList>
            <person name="Klenk H.-P."/>
        </authorList>
    </citation>
    <scope>NUCLEOTIDE SEQUENCE [LARGE SCALE GENOMIC DNA]</scope>
    <source>
        <strain evidence="2 3">DSM 14442</strain>
    </source>
</reference>
<protein>
    <submittedName>
        <fullName evidence="2">Uncharacterized protein</fullName>
    </submittedName>
</protein>
<dbReference type="OrthoDB" id="5146343at2"/>
<organism evidence="2 3">
    <name type="scientific">Citricoccus muralis</name>
    <dbReference type="NCBI Taxonomy" id="169134"/>
    <lineage>
        <taxon>Bacteria</taxon>
        <taxon>Bacillati</taxon>
        <taxon>Actinomycetota</taxon>
        <taxon>Actinomycetes</taxon>
        <taxon>Micrococcales</taxon>
        <taxon>Micrococcaceae</taxon>
        <taxon>Citricoccus</taxon>
    </lineage>
</organism>
<name>A0A3D9LEE8_9MICC</name>
<dbReference type="RefSeq" id="WP_115931622.1">
    <property type="nucleotide sequence ID" value="NZ_QREH01000001.1"/>
</dbReference>
<keyword evidence="1" id="KW-0732">Signal</keyword>
<keyword evidence="3" id="KW-1185">Reference proteome</keyword>
<feature type="signal peptide" evidence="1">
    <location>
        <begin position="1"/>
        <end position="27"/>
    </location>
</feature>
<evidence type="ECO:0000313" key="3">
    <source>
        <dbReference type="Proteomes" id="UP000256727"/>
    </source>
</evidence>
<feature type="chain" id="PRO_5017644066" evidence="1">
    <location>
        <begin position="28"/>
        <end position="217"/>
    </location>
</feature>
<dbReference type="Proteomes" id="UP000256727">
    <property type="component" value="Unassembled WGS sequence"/>
</dbReference>
<gene>
    <name evidence="2" type="ORF">C8E99_1336</name>
</gene>
<evidence type="ECO:0000256" key="1">
    <source>
        <dbReference type="SAM" id="SignalP"/>
    </source>
</evidence>
<dbReference type="InterPro" id="IPR006311">
    <property type="entry name" value="TAT_signal"/>
</dbReference>